<organism evidence="2 3">
    <name type="scientific">Pleurodeles waltl</name>
    <name type="common">Iberian ribbed newt</name>
    <dbReference type="NCBI Taxonomy" id="8319"/>
    <lineage>
        <taxon>Eukaryota</taxon>
        <taxon>Metazoa</taxon>
        <taxon>Chordata</taxon>
        <taxon>Craniata</taxon>
        <taxon>Vertebrata</taxon>
        <taxon>Euteleostomi</taxon>
        <taxon>Amphibia</taxon>
        <taxon>Batrachia</taxon>
        <taxon>Caudata</taxon>
        <taxon>Salamandroidea</taxon>
        <taxon>Salamandridae</taxon>
        <taxon>Pleurodelinae</taxon>
        <taxon>Pleurodeles</taxon>
    </lineage>
</organism>
<sequence>MYTEPRWDRTAHRIMGQGSDVQEGHTRASEVARSGDEGFETVMPAGHASVGSLAKNDHLTLWGSSALSSSQTRTGFSVVQDVAPGQLIRDSK</sequence>
<dbReference type="EMBL" id="JANPWB010000001">
    <property type="protein sequence ID" value="KAJ1215690.1"/>
    <property type="molecule type" value="Genomic_DNA"/>
</dbReference>
<evidence type="ECO:0000256" key="1">
    <source>
        <dbReference type="SAM" id="MobiDB-lite"/>
    </source>
</evidence>
<accession>A0AAV7WP13</accession>
<proteinExistence type="predicted"/>
<protein>
    <submittedName>
        <fullName evidence="2">Uncharacterized protein</fullName>
    </submittedName>
</protein>
<comment type="caution">
    <text evidence="2">The sequence shown here is derived from an EMBL/GenBank/DDBJ whole genome shotgun (WGS) entry which is preliminary data.</text>
</comment>
<evidence type="ECO:0000313" key="3">
    <source>
        <dbReference type="Proteomes" id="UP001066276"/>
    </source>
</evidence>
<gene>
    <name evidence="2" type="ORF">NDU88_003298</name>
</gene>
<feature type="compositionally biased region" description="Basic and acidic residues" evidence="1">
    <location>
        <begin position="1"/>
        <end position="11"/>
    </location>
</feature>
<dbReference type="Proteomes" id="UP001066276">
    <property type="component" value="Chromosome 1_1"/>
</dbReference>
<keyword evidence="3" id="KW-1185">Reference proteome</keyword>
<feature type="region of interest" description="Disordered" evidence="1">
    <location>
        <begin position="1"/>
        <end position="34"/>
    </location>
</feature>
<feature type="compositionally biased region" description="Basic and acidic residues" evidence="1">
    <location>
        <begin position="22"/>
        <end position="34"/>
    </location>
</feature>
<reference evidence="2" key="1">
    <citation type="journal article" date="2022" name="bioRxiv">
        <title>Sequencing and chromosome-scale assembly of the giantPleurodeles waltlgenome.</title>
        <authorList>
            <person name="Brown T."/>
            <person name="Elewa A."/>
            <person name="Iarovenko S."/>
            <person name="Subramanian E."/>
            <person name="Araus A.J."/>
            <person name="Petzold A."/>
            <person name="Susuki M."/>
            <person name="Suzuki K.-i.T."/>
            <person name="Hayashi T."/>
            <person name="Toyoda A."/>
            <person name="Oliveira C."/>
            <person name="Osipova E."/>
            <person name="Leigh N.D."/>
            <person name="Simon A."/>
            <person name="Yun M.H."/>
        </authorList>
    </citation>
    <scope>NUCLEOTIDE SEQUENCE</scope>
    <source>
        <strain evidence="2">20211129_DDA</strain>
        <tissue evidence="2">Liver</tissue>
    </source>
</reference>
<name>A0AAV7WP13_PLEWA</name>
<dbReference type="AlphaFoldDB" id="A0AAV7WP13"/>
<evidence type="ECO:0000313" key="2">
    <source>
        <dbReference type="EMBL" id="KAJ1215690.1"/>
    </source>
</evidence>